<evidence type="ECO:0000313" key="1">
    <source>
        <dbReference type="EMBL" id="CAI6339765.1"/>
    </source>
</evidence>
<accession>A0A9W4UPI9</accession>
<reference evidence="1" key="1">
    <citation type="submission" date="2023-01" db="EMBL/GenBank/DDBJ databases">
        <authorList>
            <person name="Van Ghelder C."/>
            <person name="Rancurel C."/>
        </authorList>
    </citation>
    <scope>NUCLEOTIDE SEQUENCE</scope>
    <source>
        <strain evidence="1">CNCM I-4278</strain>
    </source>
</reference>
<protein>
    <submittedName>
        <fullName evidence="1">Uncharacterized protein</fullName>
    </submittedName>
</protein>
<organism evidence="1 2">
    <name type="scientific">Periconia digitata</name>
    <dbReference type="NCBI Taxonomy" id="1303443"/>
    <lineage>
        <taxon>Eukaryota</taxon>
        <taxon>Fungi</taxon>
        <taxon>Dikarya</taxon>
        <taxon>Ascomycota</taxon>
        <taxon>Pezizomycotina</taxon>
        <taxon>Dothideomycetes</taxon>
        <taxon>Pleosporomycetidae</taxon>
        <taxon>Pleosporales</taxon>
        <taxon>Massarineae</taxon>
        <taxon>Periconiaceae</taxon>
        <taxon>Periconia</taxon>
    </lineage>
</organism>
<gene>
    <name evidence="1" type="ORF">PDIGIT_LOCUS12928</name>
</gene>
<dbReference type="EMBL" id="CAOQHR010000009">
    <property type="protein sequence ID" value="CAI6339765.1"/>
    <property type="molecule type" value="Genomic_DNA"/>
</dbReference>
<keyword evidence="2" id="KW-1185">Reference proteome</keyword>
<name>A0A9W4UPI9_9PLEO</name>
<dbReference type="Proteomes" id="UP001152607">
    <property type="component" value="Unassembled WGS sequence"/>
</dbReference>
<sequence>MRTWSNESRGDTHASTHPCITKKFKGDSAQLQPAQFDRILVSYCTSFLKIEIHHASLLPQLAENRTPQHHHHTLQCA</sequence>
<comment type="caution">
    <text evidence="1">The sequence shown here is derived from an EMBL/GenBank/DDBJ whole genome shotgun (WGS) entry which is preliminary data.</text>
</comment>
<evidence type="ECO:0000313" key="2">
    <source>
        <dbReference type="Proteomes" id="UP001152607"/>
    </source>
</evidence>
<proteinExistence type="predicted"/>
<dbReference type="AlphaFoldDB" id="A0A9W4UPI9"/>